<evidence type="ECO:0000313" key="1">
    <source>
        <dbReference type="EMBL" id="ODA31292.1"/>
    </source>
</evidence>
<protein>
    <submittedName>
        <fullName evidence="1">CMP-N-acetlyneuraminic acid synthetase</fullName>
    </submittedName>
</protein>
<dbReference type="OrthoDB" id="9805604at2"/>
<dbReference type="RefSeq" id="WP_068904662.1">
    <property type="nucleotide sequence ID" value="NZ_JBHUIF010000012.1"/>
</dbReference>
<dbReference type="CDD" id="cd02513">
    <property type="entry name" value="CMP-NeuAc_Synthase"/>
    <property type="match status" value="1"/>
</dbReference>
<dbReference type="STRING" id="1080227.A8L45_17525"/>
<dbReference type="Pfam" id="PF02348">
    <property type="entry name" value="CTP_transf_3"/>
    <property type="match status" value="1"/>
</dbReference>
<dbReference type="GO" id="GO:0008781">
    <property type="term" value="F:N-acylneuraminate cytidylyltransferase activity"/>
    <property type="evidence" value="ECO:0007669"/>
    <property type="project" value="TreeGrafter"/>
</dbReference>
<dbReference type="SUPFAM" id="SSF53448">
    <property type="entry name" value="Nucleotide-diphospho-sugar transferases"/>
    <property type="match status" value="1"/>
</dbReference>
<dbReference type="InterPro" id="IPR050793">
    <property type="entry name" value="CMP-NeuNAc_synthase"/>
</dbReference>
<name>A0A1C3EDG6_9GAMM</name>
<sequence>MLFGKKVMAVIPARGGSKRLPRKNILPLAGKPLIGWTIEAAQQSQYIDEVFVSTDCSDIADAAASFGIRIPKLRAAELSGDTATSASVLVDVLTTYGKHIDIVVLLQPTSPLRRAEHIDEALEMFAEKQASSVISVTPCEHSPLWANTLPEDRSLFNFIRREASVRSQDLPQYYRLNGAIYALDARQLVRSGNIDFNLNAFAYVMETTNSIDIDVQLDLDFAEFCLSKLPIPR</sequence>
<dbReference type="EMBL" id="LYBM01000038">
    <property type="protein sequence ID" value="ODA31292.1"/>
    <property type="molecule type" value="Genomic_DNA"/>
</dbReference>
<dbReference type="InterPro" id="IPR003329">
    <property type="entry name" value="Cytidylyl_trans"/>
</dbReference>
<evidence type="ECO:0000313" key="2">
    <source>
        <dbReference type="Proteomes" id="UP000094936"/>
    </source>
</evidence>
<accession>A0A1C3EDG6</accession>
<dbReference type="Proteomes" id="UP000094936">
    <property type="component" value="Unassembled WGS sequence"/>
</dbReference>
<proteinExistence type="predicted"/>
<keyword evidence="2" id="KW-1185">Reference proteome</keyword>
<comment type="caution">
    <text evidence="1">The sequence shown here is derived from an EMBL/GenBank/DDBJ whole genome shotgun (WGS) entry which is preliminary data.</text>
</comment>
<dbReference type="Gene3D" id="3.90.550.10">
    <property type="entry name" value="Spore Coat Polysaccharide Biosynthesis Protein SpsA, Chain A"/>
    <property type="match status" value="1"/>
</dbReference>
<organism evidence="1 2">
    <name type="scientific">Veronia pacifica</name>
    <dbReference type="NCBI Taxonomy" id="1080227"/>
    <lineage>
        <taxon>Bacteria</taxon>
        <taxon>Pseudomonadati</taxon>
        <taxon>Pseudomonadota</taxon>
        <taxon>Gammaproteobacteria</taxon>
        <taxon>Vibrionales</taxon>
        <taxon>Vibrionaceae</taxon>
        <taxon>Veronia</taxon>
    </lineage>
</organism>
<dbReference type="AlphaFoldDB" id="A0A1C3EDG6"/>
<dbReference type="InterPro" id="IPR029044">
    <property type="entry name" value="Nucleotide-diphossugar_trans"/>
</dbReference>
<reference evidence="1 2" key="1">
    <citation type="submission" date="2016-05" db="EMBL/GenBank/DDBJ databases">
        <title>Genomic Taxonomy of the Vibrionaceae.</title>
        <authorList>
            <person name="Gomez-Gil B."/>
            <person name="Enciso-Ibarra J."/>
        </authorList>
    </citation>
    <scope>NUCLEOTIDE SEQUENCE [LARGE SCALE GENOMIC DNA]</scope>
    <source>
        <strain evidence="1 2">CAIM 1920</strain>
    </source>
</reference>
<gene>
    <name evidence="1" type="ORF">A8L45_17525</name>
</gene>
<dbReference type="PANTHER" id="PTHR21485:SF6">
    <property type="entry name" value="N-ACYLNEURAMINATE CYTIDYLYLTRANSFERASE-RELATED"/>
    <property type="match status" value="1"/>
</dbReference>
<dbReference type="PANTHER" id="PTHR21485">
    <property type="entry name" value="HAD SUPERFAMILY MEMBERS CMAS AND KDSC"/>
    <property type="match status" value="1"/>
</dbReference>